<comment type="catalytic activity">
    <reaction evidence="6">
        <text>a long chain fatty alcohol + a 1-acylglycerone 3-phosphate = a 1-O-alkylglycerone 3-phosphate + a long-chain fatty acid + H(+)</text>
        <dbReference type="Rhea" id="RHEA:36171"/>
        <dbReference type="ChEBI" id="CHEBI:15378"/>
        <dbReference type="ChEBI" id="CHEBI:17135"/>
        <dbReference type="ChEBI" id="CHEBI:57534"/>
        <dbReference type="ChEBI" id="CHEBI:57560"/>
        <dbReference type="ChEBI" id="CHEBI:73315"/>
        <dbReference type="EC" id="2.5.1.26"/>
    </reaction>
</comment>
<keyword evidence="6" id="KW-0443">Lipid metabolism</keyword>
<dbReference type="GO" id="GO:0005777">
    <property type="term" value="C:peroxisome"/>
    <property type="evidence" value="ECO:0007669"/>
    <property type="project" value="UniProtKB-SubCell"/>
</dbReference>
<evidence type="ECO:0000256" key="1">
    <source>
        <dbReference type="ARBA" id="ARBA00004670"/>
    </source>
</evidence>
<feature type="non-terminal residue" evidence="8">
    <location>
        <position position="1"/>
    </location>
</feature>
<evidence type="ECO:0000256" key="6">
    <source>
        <dbReference type="RuleBase" id="RU363113"/>
    </source>
</evidence>
<comment type="subunit">
    <text evidence="6">Homodimer.</text>
</comment>
<comment type="similarity">
    <text evidence="6">Belongs to the FAD-binding oxidoreductase/transferase type 4 family.</text>
</comment>
<comment type="cofactor">
    <cofactor evidence="6">
        <name>FAD</name>
        <dbReference type="ChEBI" id="CHEBI:57692"/>
    </cofactor>
</comment>
<dbReference type="InterPro" id="IPR025650">
    <property type="entry name" value="Alkyl-DHAP_Synthase"/>
</dbReference>
<keyword evidence="6" id="KW-0808">Transferase</keyword>
<dbReference type="GO" id="GO:0008609">
    <property type="term" value="F:alkylglycerone-phosphate synthase activity"/>
    <property type="evidence" value="ECO:0007669"/>
    <property type="project" value="UniProtKB-EC"/>
</dbReference>
<gene>
    <name evidence="8" type="ORF">EGW08_008471</name>
</gene>
<dbReference type="Proteomes" id="UP000271974">
    <property type="component" value="Unassembled WGS sequence"/>
</dbReference>
<feature type="active site" description="Proton donor/acceptor" evidence="5">
    <location>
        <position position="13"/>
    </location>
</feature>
<evidence type="ECO:0000256" key="3">
    <source>
        <dbReference type="ARBA" id="ARBA00022630"/>
    </source>
</evidence>
<dbReference type="PANTHER" id="PTHR46568:SF1">
    <property type="entry name" value="ALKYLDIHYDROXYACETONEPHOSPHATE SYNTHASE, PEROXISOMAL"/>
    <property type="match status" value="1"/>
</dbReference>
<keyword evidence="6" id="KW-0444">Lipid biosynthesis</keyword>
<keyword evidence="3 6" id="KW-0285">Flavoprotein</keyword>
<feature type="domain" description="FAD-binding oxidoreductase/transferase type 4 C-terminal" evidence="7">
    <location>
        <begin position="2"/>
        <end position="88"/>
    </location>
</feature>
<comment type="pathway">
    <text evidence="1 6">Glycerolipid metabolism; ether lipid biosynthesis.</text>
</comment>
<dbReference type="InterPro" id="IPR004113">
    <property type="entry name" value="FAD-bd_oxidored_4_C"/>
</dbReference>
<dbReference type="AlphaFoldDB" id="A0A3S1A672"/>
<comment type="caution">
    <text evidence="8">The sequence shown here is derived from an EMBL/GenBank/DDBJ whole genome shotgun (WGS) entry which is preliminary data.</text>
</comment>
<dbReference type="Gene3D" id="1.10.45.10">
    <property type="entry name" value="Vanillyl-alcohol Oxidase, Chain A, domain 4"/>
    <property type="match status" value="1"/>
</dbReference>
<dbReference type="GO" id="GO:0008611">
    <property type="term" value="P:ether lipid biosynthetic process"/>
    <property type="evidence" value="ECO:0007669"/>
    <property type="project" value="UniProtKB-UniPathway"/>
</dbReference>
<dbReference type="InterPro" id="IPR016164">
    <property type="entry name" value="FAD-linked_Oxase-like_C"/>
</dbReference>
<dbReference type="InterPro" id="IPR016171">
    <property type="entry name" value="Vanillyl_alc_oxidase_C-sub2"/>
</dbReference>
<keyword evidence="4 6" id="KW-0274">FAD</keyword>
<name>A0A3S1A672_ELYCH</name>
<sequence length="117" mass="13029">RVTQTYDAGACIYFYFAFNYRGISNPVSLYEHIESCAREEILANGGSISHHHGVGKIRKRWLRKTVGDIGLGAMQSVKQYIDPNNIFGNNNLMMGHDLDDGATPVQEPSNVMLPSKL</sequence>
<dbReference type="STRING" id="188477.A0A3S1A672"/>
<dbReference type="PANTHER" id="PTHR46568">
    <property type="entry name" value="ALKYLDIHYDROXYACETONEPHOSPHATE SYNTHASE, PEROXISOMAL"/>
    <property type="match status" value="1"/>
</dbReference>
<evidence type="ECO:0000256" key="5">
    <source>
        <dbReference type="PIRSR" id="PIRSR625650-1"/>
    </source>
</evidence>
<dbReference type="OrthoDB" id="7786253at2759"/>
<evidence type="ECO:0000313" key="8">
    <source>
        <dbReference type="EMBL" id="RUS83765.1"/>
    </source>
</evidence>
<comment type="subcellular location">
    <subcellularLocation>
        <location evidence="6">Peroxisome</location>
    </subcellularLocation>
</comment>
<proteinExistence type="inferred from homology"/>
<organism evidence="8 9">
    <name type="scientific">Elysia chlorotica</name>
    <name type="common">Eastern emerald elysia</name>
    <name type="synonym">Sea slug</name>
    <dbReference type="NCBI Taxonomy" id="188477"/>
    <lineage>
        <taxon>Eukaryota</taxon>
        <taxon>Metazoa</taxon>
        <taxon>Spiralia</taxon>
        <taxon>Lophotrochozoa</taxon>
        <taxon>Mollusca</taxon>
        <taxon>Gastropoda</taxon>
        <taxon>Heterobranchia</taxon>
        <taxon>Euthyneura</taxon>
        <taxon>Panpulmonata</taxon>
        <taxon>Sacoglossa</taxon>
        <taxon>Placobranchoidea</taxon>
        <taxon>Plakobranchidae</taxon>
        <taxon>Elysia</taxon>
    </lineage>
</organism>
<dbReference type="EMBL" id="RQTK01000231">
    <property type="protein sequence ID" value="RUS83765.1"/>
    <property type="molecule type" value="Genomic_DNA"/>
</dbReference>
<dbReference type="GO" id="GO:0050660">
    <property type="term" value="F:flavin adenine dinucleotide binding"/>
    <property type="evidence" value="ECO:0007669"/>
    <property type="project" value="InterPro"/>
</dbReference>
<accession>A0A3S1A672</accession>
<comment type="function">
    <text evidence="6">Catalyzes the exchange of an acyl for a long-chain alkyl group and the formation of the ether bond in the biosynthesis of ether phospholipids.</text>
</comment>
<evidence type="ECO:0000313" key="9">
    <source>
        <dbReference type="Proteomes" id="UP000271974"/>
    </source>
</evidence>
<dbReference type="UniPathway" id="UPA00781"/>
<keyword evidence="6" id="KW-0576">Peroxisome</keyword>
<dbReference type="Gene3D" id="3.30.300.330">
    <property type="match status" value="1"/>
</dbReference>
<dbReference type="Pfam" id="PF02913">
    <property type="entry name" value="FAD-oxidase_C"/>
    <property type="match status" value="1"/>
</dbReference>
<protein>
    <recommendedName>
        <fullName evidence="2 6">Alkylglycerone-phosphate synthase</fullName>
        <shortName evidence="6">Alkyl-DHAP synthase</shortName>
        <ecNumber evidence="2 6">2.5.1.26</ecNumber>
    </recommendedName>
</protein>
<evidence type="ECO:0000259" key="7">
    <source>
        <dbReference type="Pfam" id="PF02913"/>
    </source>
</evidence>
<evidence type="ECO:0000256" key="4">
    <source>
        <dbReference type="ARBA" id="ARBA00022827"/>
    </source>
</evidence>
<dbReference type="SUPFAM" id="SSF55103">
    <property type="entry name" value="FAD-linked oxidases, C-terminal domain"/>
    <property type="match status" value="1"/>
</dbReference>
<reference evidence="8 9" key="1">
    <citation type="submission" date="2019-01" db="EMBL/GenBank/DDBJ databases">
        <title>A draft genome assembly of the solar-powered sea slug Elysia chlorotica.</title>
        <authorList>
            <person name="Cai H."/>
            <person name="Li Q."/>
            <person name="Fang X."/>
            <person name="Li J."/>
            <person name="Curtis N.E."/>
            <person name="Altenburger A."/>
            <person name="Shibata T."/>
            <person name="Feng M."/>
            <person name="Maeda T."/>
            <person name="Schwartz J.A."/>
            <person name="Shigenobu S."/>
            <person name="Lundholm N."/>
            <person name="Nishiyama T."/>
            <person name="Yang H."/>
            <person name="Hasebe M."/>
            <person name="Li S."/>
            <person name="Pierce S.K."/>
            <person name="Wang J."/>
        </authorList>
    </citation>
    <scope>NUCLEOTIDE SEQUENCE [LARGE SCALE GENOMIC DNA]</scope>
    <source>
        <strain evidence="8">EC2010</strain>
        <tissue evidence="8">Whole organism of an adult</tissue>
    </source>
</reference>
<keyword evidence="9" id="KW-1185">Reference proteome</keyword>
<dbReference type="EC" id="2.5.1.26" evidence="2 6"/>
<evidence type="ECO:0000256" key="2">
    <source>
        <dbReference type="ARBA" id="ARBA00012385"/>
    </source>
</evidence>